<reference evidence="1 2" key="1">
    <citation type="journal article" date="2015" name="Stand. Genomic Sci.">
        <title>Genomic Encyclopedia of Bacterial and Archaeal Type Strains, Phase III: the genomes of soil and plant-associated and newly described type strains.</title>
        <authorList>
            <person name="Whitman W.B."/>
            <person name="Woyke T."/>
            <person name="Klenk H.P."/>
            <person name="Zhou Y."/>
            <person name="Lilburn T.G."/>
            <person name="Beck B.J."/>
            <person name="De Vos P."/>
            <person name="Vandamme P."/>
            <person name="Eisen J.A."/>
            <person name="Garrity G."/>
            <person name="Hugenholtz P."/>
            <person name="Kyrpides N.C."/>
        </authorList>
    </citation>
    <scope>NUCLEOTIDE SEQUENCE [LARGE SCALE GENOMIC DNA]</scope>
    <source>
        <strain evidence="1 2">CGMCC 1.10822</strain>
    </source>
</reference>
<dbReference type="RefSeq" id="WP_145648828.1">
    <property type="nucleotide sequence ID" value="NZ_VLLB01000003.1"/>
</dbReference>
<comment type="caution">
    <text evidence="1">The sequence shown here is derived from an EMBL/GenBank/DDBJ whole genome shotgun (WGS) entry which is preliminary data.</text>
</comment>
<name>A0A562RCM1_9BURK</name>
<dbReference type="OrthoDB" id="6637817at2"/>
<keyword evidence="2" id="KW-1185">Reference proteome</keyword>
<gene>
    <name evidence="1" type="ORF">IP91_01987</name>
</gene>
<evidence type="ECO:0000313" key="2">
    <source>
        <dbReference type="Proteomes" id="UP000318431"/>
    </source>
</evidence>
<sequence length="140" mass="14546">MTPEAASTIIEQLALGIDPRTGAALPGGDACTAPEIIRALFVARQALLGRVPGETAGARRGPVIRNGVVLANVGKRWSAEDGDTLMELFAAGTPIRDIGMRLGRTDSGIISRLVLAGALPDRDTGYGLLRGARESSQQLA</sequence>
<evidence type="ECO:0000313" key="1">
    <source>
        <dbReference type="EMBL" id="TWI66176.1"/>
    </source>
</evidence>
<protein>
    <submittedName>
        <fullName evidence="1">Uncharacterized protein</fullName>
    </submittedName>
</protein>
<proteinExistence type="predicted"/>
<organism evidence="1 2">
    <name type="scientific">Pseudoduganella lurida</name>
    <dbReference type="NCBI Taxonomy" id="1036180"/>
    <lineage>
        <taxon>Bacteria</taxon>
        <taxon>Pseudomonadati</taxon>
        <taxon>Pseudomonadota</taxon>
        <taxon>Betaproteobacteria</taxon>
        <taxon>Burkholderiales</taxon>
        <taxon>Oxalobacteraceae</taxon>
        <taxon>Telluria group</taxon>
        <taxon>Pseudoduganella</taxon>
    </lineage>
</organism>
<dbReference type="AlphaFoldDB" id="A0A562RCM1"/>
<dbReference type="Proteomes" id="UP000318431">
    <property type="component" value="Unassembled WGS sequence"/>
</dbReference>
<dbReference type="EMBL" id="VLLB01000003">
    <property type="protein sequence ID" value="TWI66176.1"/>
    <property type="molecule type" value="Genomic_DNA"/>
</dbReference>
<accession>A0A562RCM1</accession>